<dbReference type="Pfam" id="PF00441">
    <property type="entry name" value="Acyl-CoA_dh_1"/>
    <property type="match status" value="1"/>
</dbReference>
<dbReference type="SUPFAM" id="SSF47203">
    <property type="entry name" value="Acyl-CoA dehydrogenase C-terminal domain-like"/>
    <property type="match status" value="1"/>
</dbReference>
<dbReference type="InterPro" id="IPR046373">
    <property type="entry name" value="Acyl-CoA_Oxase/DH_mid-dom_sf"/>
</dbReference>
<keyword evidence="4 5" id="KW-0274">FAD</keyword>
<dbReference type="PIRSF" id="PIRSF016578">
    <property type="entry name" value="HsaA"/>
    <property type="match status" value="1"/>
</dbReference>
<evidence type="ECO:0000259" key="8">
    <source>
        <dbReference type="Pfam" id="PF02771"/>
    </source>
</evidence>
<sequence length="377" mass="41681">MTNATMDQLISQVADFSKKVIQPVAAEHDKTEAYPEEQLKQLSDMDVLRMPFDGLYGGLGGSFKDFLDVIRIVSRDCASTASILLTQSSMGIWPIYQYGTEYQKQTYLPSTLSGELLCAYGLNELGMNNDLENMETLAVEREDYWELNGAKAFVSHAGKANIYLVGSKTIAEDGTKGYGNFILDAEMQGLTIGNVEEKMGMRALPVASLEFKNIRIPKENVLGGQCNGAEQCQAINDRIRLSIAAQAVGIAEGAFDRALNYVSQDRKFGQRLIDLRNTQFKLAETYTELQATAALLNQIVSSHHTDSTMIAMVKLKAANTAVEVTEMAIQVTGGYGYMRNNDIERYARDAKLTTIYGGSIETQHEIISKNWVNQTQV</sequence>
<organism evidence="9 10">
    <name type="scientific">Carnobacterium alterfunditum</name>
    <dbReference type="NCBI Taxonomy" id="28230"/>
    <lineage>
        <taxon>Bacteria</taxon>
        <taxon>Bacillati</taxon>
        <taxon>Bacillota</taxon>
        <taxon>Bacilli</taxon>
        <taxon>Lactobacillales</taxon>
        <taxon>Carnobacteriaceae</taxon>
        <taxon>Carnobacterium</taxon>
    </lineage>
</organism>
<dbReference type="Gene3D" id="1.20.140.10">
    <property type="entry name" value="Butyryl-CoA Dehydrogenase, subunit A, domain 3"/>
    <property type="match status" value="1"/>
</dbReference>
<dbReference type="Pfam" id="PF02771">
    <property type="entry name" value="Acyl-CoA_dh_N"/>
    <property type="match status" value="1"/>
</dbReference>
<dbReference type="InterPro" id="IPR009100">
    <property type="entry name" value="AcylCoA_DH/oxidase_NM_dom_sf"/>
</dbReference>
<accession>A0A1N6ENP8</accession>
<feature type="domain" description="Acyl-CoA oxidase/dehydrogenase middle" evidence="7">
    <location>
        <begin position="120"/>
        <end position="213"/>
    </location>
</feature>
<dbReference type="Gene3D" id="2.40.110.10">
    <property type="entry name" value="Butyryl-CoA Dehydrogenase, subunit A, domain 2"/>
    <property type="match status" value="1"/>
</dbReference>
<gene>
    <name evidence="9" type="ORF">SAMN05878443_0102</name>
</gene>
<feature type="domain" description="Acyl-CoA dehydrogenase/oxidase N-terminal" evidence="8">
    <location>
        <begin position="7"/>
        <end position="115"/>
    </location>
</feature>
<dbReference type="GO" id="GO:0003995">
    <property type="term" value="F:acyl-CoA dehydrogenase activity"/>
    <property type="evidence" value="ECO:0007669"/>
    <property type="project" value="InterPro"/>
</dbReference>
<dbReference type="InterPro" id="IPR013786">
    <property type="entry name" value="AcylCoA_DH/ox_N"/>
</dbReference>
<dbReference type="InterPro" id="IPR009075">
    <property type="entry name" value="AcylCo_DH/oxidase_C"/>
</dbReference>
<evidence type="ECO:0000256" key="2">
    <source>
        <dbReference type="ARBA" id="ARBA00009347"/>
    </source>
</evidence>
<dbReference type="Pfam" id="PF02770">
    <property type="entry name" value="Acyl-CoA_dh_M"/>
    <property type="match status" value="1"/>
</dbReference>
<comment type="cofactor">
    <cofactor evidence="1 5">
        <name>FAD</name>
        <dbReference type="ChEBI" id="CHEBI:57692"/>
    </cofactor>
</comment>
<dbReference type="OrthoDB" id="9802447at2"/>
<evidence type="ECO:0000256" key="3">
    <source>
        <dbReference type="ARBA" id="ARBA00022630"/>
    </source>
</evidence>
<dbReference type="InterPro" id="IPR037069">
    <property type="entry name" value="AcylCoA_DH/ox_N_sf"/>
</dbReference>
<evidence type="ECO:0000313" key="10">
    <source>
        <dbReference type="Proteomes" id="UP000184758"/>
    </source>
</evidence>
<dbReference type="PANTHER" id="PTHR43884:SF12">
    <property type="entry name" value="ISOVALERYL-COA DEHYDROGENASE, MITOCHONDRIAL-RELATED"/>
    <property type="match status" value="1"/>
</dbReference>
<keyword evidence="3 5" id="KW-0285">Flavoprotein</keyword>
<dbReference type="SUPFAM" id="SSF56645">
    <property type="entry name" value="Acyl-CoA dehydrogenase NM domain-like"/>
    <property type="match status" value="1"/>
</dbReference>
<dbReference type="InterPro" id="IPR006089">
    <property type="entry name" value="Acyl-CoA_DH_CS"/>
</dbReference>
<dbReference type="AlphaFoldDB" id="A0A1N6ENP8"/>
<evidence type="ECO:0000259" key="6">
    <source>
        <dbReference type="Pfam" id="PF00441"/>
    </source>
</evidence>
<reference evidence="10" key="1">
    <citation type="submission" date="2016-11" db="EMBL/GenBank/DDBJ databases">
        <authorList>
            <person name="Varghese N."/>
            <person name="Submissions S."/>
        </authorList>
    </citation>
    <scope>NUCLEOTIDE SEQUENCE [LARGE SCALE GENOMIC DNA]</scope>
    <source>
        <strain evidence="10">313</strain>
    </source>
</reference>
<evidence type="ECO:0000256" key="5">
    <source>
        <dbReference type="RuleBase" id="RU362125"/>
    </source>
</evidence>
<evidence type="ECO:0000259" key="7">
    <source>
        <dbReference type="Pfam" id="PF02770"/>
    </source>
</evidence>
<dbReference type="Proteomes" id="UP000184758">
    <property type="component" value="Unassembled WGS sequence"/>
</dbReference>
<protein>
    <submittedName>
        <fullName evidence="9">Butyryl-CoA dehydrogenase</fullName>
    </submittedName>
</protein>
<dbReference type="InterPro" id="IPR036250">
    <property type="entry name" value="AcylCo_DH-like_C"/>
</dbReference>
<proteinExistence type="inferred from homology"/>
<evidence type="ECO:0000256" key="4">
    <source>
        <dbReference type="ARBA" id="ARBA00022827"/>
    </source>
</evidence>
<dbReference type="STRING" id="28230.SAMN05878443_0102"/>
<dbReference type="RefSeq" id="WP_034546522.1">
    <property type="nucleotide sequence ID" value="NZ_FSRN01000001.1"/>
</dbReference>
<feature type="domain" description="Acyl-CoA dehydrogenase/oxidase C-terminal" evidence="6">
    <location>
        <begin position="237"/>
        <end position="370"/>
    </location>
</feature>
<comment type="similarity">
    <text evidence="2 5">Belongs to the acyl-CoA dehydrogenase family.</text>
</comment>
<dbReference type="EMBL" id="FSRN01000001">
    <property type="protein sequence ID" value="SIN84581.1"/>
    <property type="molecule type" value="Genomic_DNA"/>
</dbReference>
<dbReference type="GO" id="GO:0050660">
    <property type="term" value="F:flavin adenine dinucleotide binding"/>
    <property type="evidence" value="ECO:0007669"/>
    <property type="project" value="InterPro"/>
</dbReference>
<dbReference type="Gene3D" id="1.10.540.10">
    <property type="entry name" value="Acyl-CoA dehydrogenase/oxidase, N-terminal domain"/>
    <property type="match status" value="1"/>
</dbReference>
<evidence type="ECO:0000313" key="9">
    <source>
        <dbReference type="EMBL" id="SIN84581.1"/>
    </source>
</evidence>
<keyword evidence="5" id="KW-0560">Oxidoreductase</keyword>
<dbReference type="eggNOG" id="COG1960">
    <property type="taxonomic scope" value="Bacteria"/>
</dbReference>
<evidence type="ECO:0000256" key="1">
    <source>
        <dbReference type="ARBA" id="ARBA00001974"/>
    </source>
</evidence>
<dbReference type="PROSITE" id="PS00073">
    <property type="entry name" value="ACYL_COA_DH_2"/>
    <property type="match status" value="1"/>
</dbReference>
<keyword evidence="10" id="KW-1185">Reference proteome</keyword>
<dbReference type="InterPro" id="IPR006091">
    <property type="entry name" value="Acyl-CoA_Oxase/DH_mid-dom"/>
</dbReference>
<dbReference type="PANTHER" id="PTHR43884">
    <property type="entry name" value="ACYL-COA DEHYDROGENASE"/>
    <property type="match status" value="1"/>
</dbReference>
<name>A0A1N6ENP8_9LACT</name>